<protein>
    <submittedName>
        <fullName evidence="2">LmbE family N-acetylglucosaminyl deacetylase</fullName>
    </submittedName>
</protein>
<evidence type="ECO:0000313" key="2">
    <source>
        <dbReference type="EMBL" id="TDO41830.1"/>
    </source>
</evidence>
<dbReference type="InterPro" id="IPR024078">
    <property type="entry name" value="LmbE-like_dom_sf"/>
</dbReference>
<dbReference type="PANTHER" id="PTHR12993:SF11">
    <property type="entry name" value="N-ACETYLGLUCOSAMINYL-PHOSPHATIDYLINOSITOL DE-N-ACETYLASE"/>
    <property type="match status" value="1"/>
</dbReference>
<dbReference type="PANTHER" id="PTHR12993">
    <property type="entry name" value="N-ACETYLGLUCOSAMINYL-PHOSPHATIDYLINOSITOL DE-N-ACETYLASE-RELATED"/>
    <property type="match status" value="1"/>
</dbReference>
<keyword evidence="1" id="KW-0862">Zinc</keyword>
<dbReference type="Pfam" id="PF02585">
    <property type="entry name" value="PIG-L"/>
    <property type="match status" value="1"/>
</dbReference>
<dbReference type="InterPro" id="IPR003737">
    <property type="entry name" value="GlcNAc_PI_deacetylase-related"/>
</dbReference>
<sequence>MMWAHPDDETYLAGGLSAALTDAGHRVVCVTATRGAAGGDADVRSIELEAALTVLGVTEHHWLEYDDGACASVDPAEAANRLGRLLDDVRPDTVITFGQDGFTGHPDHRAVSEWTDRAVAGAREKPLLLHPVARSQPLDADLDDNFNVFELGRPRVCADDELALLLELEDELLDRKVEALLRQWSQTGGLVEAVGLDRYRTWVSQEAFAPPQTT</sequence>
<dbReference type="GO" id="GO:0016137">
    <property type="term" value="P:glycoside metabolic process"/>
    <property type="evidence" value="ECO:0007669"/>
    <property type="project" value="UniProtKB-ARBA"/>
</dbReference>
<comment type="caution">
    <text evidence="2">The sequence shown here is derived from an EMBL/GenBank/DDBJ whole genome shotgun (WGS) entry which is preliminary data.</text>
</comment>
<reference evidence="2 3" key="1">
    <citation type="submission" date="2019-03" db="EMBL/GenBank/DDBJ databases">
        <title>Sequencing the genomes of 1000 actinobacteria strains.</title>
        <authorList>
            <person name="Klenk H.-P."/>
        </authorList>
    </citation>
    <scope>NUCLEOTIDE SEQUENCE [LARGE SCALE GENOMIC DNA]</scope>
    <source>
        <strain evidence="2 3">DSM 43805</strain>
    </source>
</reference>
<dbReference type="Gene3D" id="3.40.50.10320">
    <property type="entry name" value="LmbE-like"/>
    <property type="match status" value="1"/>
</dbReference>
<dbReference type="GO" id="GO:0016811">
    <property type="term" value="F:hydrolase activity, acting on carbon-nitrogen (but not peptide) bonds, in linear amides"/>
    <property type="evidence" value="ECO:0007669"/>
    <property type="project" value="TreeGrafter"/>
</dbReference>
<evidence type="ECO:0000256" key="1">
    <source>
        <dbReference type="ARBA" id="ARBA00022833"/>
    </source>
</evidence>
<evidence type="ECO:0000313" key="3">
    <source>
        <dbReference type="Proteomes" id="UP000294901"/>
    </source>
</evidence>
<accession>A0A4R6JYD1</accession>
<gene>
    <name evidence="2" type="ORF">C8E87_5579</name>
</gene>
<dbReference type="EMBL" id="SNWR01000001">
    <property type="protein sequence ID" value="TDO41830.1"/>
    <property type="molecule type" value="Genomic_DNA"/>
</dbReference>
<dbReference type="AlphaFoldDB" id="A0A4R6JYD1"/>
<name>A0A4R6JYD1_9ACTN</name>
<dbReference type="Proteomes" id="UP000294901">
    <property type="component" value="Unassembled WGS sequence"/>
</dbReference>
<proteinExistence type="predicted"/>
<organism evidence="2 3">
    <name type="scientific">Paractinoplanes brasiliensis</name>
    <dbReference type="NCBI Taxonomy" id="52695"/>
    <lineage>
        <taxon>Bacteria</taxon>
        <taxon>Bacillati</taxon>
        <taxon>Actinomycetota</taxon>
        <taxon>Actinomycetes</taxon>
        <taxon>Micromonosporales</taxon>
        <taxon>Micromonosporaceae</taxon>
        <taxon>Paractinoplanes</taxon>
    </lineage>
</organism>
<keyword evidence="3" id="KW-1185">Reference proteome</keyword>
<dbReference type="SUPFAM" id="SSF102588">
    <property type="entry name" value="LmbE-like"/>
    <property type="match status" value="1"/>
</dbReference>